<feature type="transmembrane region" description="Helical" evidence="6">
    <location>
        <begin position="461"/>
        <end position="479"/>
    </location>
</feature>
<accession>A0A8J6Y3Q2</accession>
<feature type="transmembrane region" description="Helical" evidence="6">
    <location>
        <begin position="810"/>
        <end position="830"/>
    </location>
</feature>
<reference evidence="8 9" key="1">
    <citation type="submission" date="2020-08" db="EMBL/GenBank/DDBJ databases">
        <title>Acidobacteriota in marine sediments use diverse sulfur dissimilation pathways.</title>
        <authorList>
            <person name="Wasmund K."/>
        </authorList>
    </citation>
    <scope>NUCLEOTIDE SEQUENCE [LARGE SCALE GENOMIC DNA]</scope>
    <source>
        <strain evidence="8">MAG AM3-A</strain>
    </source>
</reference>
<feature type="transmembrane region" description="Helical" evidence="6">
    <location>
        <begin position="712"/>
        <end position="734"/>
    </location>
</feature>
<keyword evidence="2" id="KW-1003">Cell membrane</keyword>
<dbReference type="PROSITE" id="PS50156">
    <property type="entry name" value="SSD"/>
    <property type="match status" value="1"/>
</dbReference>
<dbReference type="PANTHER" id="PTHR33406">
    <property type="entry name" value="MEMBRANE PROTEIN MJ1562-RELATED"/>
    <property type="match status" value="1"/>
</dbReference>
<feature type="transmembrane region" description="Helical" evidence="6">
    <location>
        <begin position="741"/>
        <end position="759"/>
    </location>
</feature>
<dbReference type="Gene3D" id="1.20.1640.10">
    <property type="entry name" value="Multidrug efflux transporter AcrB transmembrane domain"/>
    <property type="match status" value="2"/>
</dbReference>
<feature type="transmembrane region" description="Helical" evidence="6">
    <location>
        <begin position="304"/>
        <end position="328"/>
    </location>
</feature>
<evidence type="ECO:0000256" key="6">
    <source>
        <dbReference type="SAM" id="Phobius"/>
    </source>
</evidence>
<feature type="transmembrane region" description="Helical" evidence="6">
    <location>
        <begin position="779"/>
        <end position="798"/>
    </location>
</feature>
<comment type="caution">
    <text evidence="8">The sequence shown here is derived from an EMBL/GenBank/DDBJ whole genome shotgun (WGS) entry which is preliminary data.</text>
</comment>
<feature type="transmembrane region" description="Helical" evidence="6">
    <location>
        <begin position="278"/>
        <end position="297"/>
    </location>
</feature>
<keyword evidence="5 6" id="KW-0472">Membrane</keyword>
<feature type="transmembrane region" description="Helical" evidence="6">
    <location>
        <begin position="334"/>
        <end position="354"/>
    </location>
</feature>
<feature type="domain" description="SSD" evidence="7">
    <location>
        <begin position="301"/>
        <end position="429"/>
    </location>
</feature>
<dbReference type="InterPro" id="IPR050545">
    <property type="entry name" value="Mycobact_MmpL"/>
</dbReference>
<dbReference type="PANTHER" id="PTHR33406:SF13">
    <property type="entry name" value="MEMBRANE PROTEIN YDFJ"/>
    <property type="match status" value="1"/>
</dbReference>
<evidence type="ECO:0000313" key="9">
    <source>
        <dbReference type="Proteomes" id="UP000598633"/>
    </source>
</evidence>
<protein>
    <submittedName>
        <fullName evidence="8">MMPL family transporter</fullName>
    </submittedName>
</protein>
<keyword evidence="3 6" id="KW-0812">Transmembrane</keyword>
<evidence type="ECO:0000313" key="8">
    <source>
        <dbReference type="EMBL" id="MBD3870133.1"/>
    </source>
</evidence>
<comment type="subcellular location">
    <subcellularLocation>
        <location evidence="1">Cell membrane</location>
        <topology evidence="1">Multi-pass membrane protein</topology>
    </subcellularLocation>
</comment>
<dbReference type="SUPFAM" id="SSF82866">
    <property type="entry name" value="Multidrug efflux transporter AcrB transmembrane domain"/>
    <property type="match status" value="2"/>
</dbReference>
<feature type="transmembrane region" description="Helical" evidence="6">
    <location>
        <begin position="374"/>
        <end position="394"/>
    </location>
</feature>
<evidence type="ECO:0000256" key="3">
    <source>
        <dbReference type="ARBA" id="ARBA00022692"/>
    </source>
</evidence>
<evidence type="ECO:0000256" key="1">
    <source>
        <dbReference type="ARBA" id="ARBA00004651"/>
    </source>
</evidence>
<name>A0A8J6Y3Q2_9BACT</name>
<gene>
    <name evidence="8" type="ORF">IFJ97_02090</name>
</gene>
<evidence type="ECO:0000256" key="5">
    <source>
        <dbReference type="ARBA" id="ARBA00023136"/>
    </source>
</evidence>
<keyword evidence="4 6" id="KW-1133">Transmembrane helix</keyword>
<sequence length="836" mass="90967">MSRGLLPRQLPLHLVRFGRSYPRVVATGAALTWIVALLLASRVQVETDILSLVPRNNPVVQGFKKTVERFGSVDTLLVVIHLEEERALESSIDFADRFAQNLRDWDDIDWVEYRVESTAEAAVPLLDRATLFLEPAELDEILAVLDAEGLEAIALRLRAQLMAPQSVVTKDLLRLDPAGLLPKILAKVRFGGVGVRVDPDTGCLIDDGRRFLLMMAKPVRPAQDLEFDRYLVASLEERVDAVSREWIENSGEKSAPRVEFTGGYVVALDDARLITSDMVVGLVSSLVGVMVLFLLAFRSRAALVYAFFPLVTGIALTFSFGAVALGRINSLTSAFGGLVIGLGIDFIIVLYARYVEERQNGTPHPEAVDAMGRFTGVGVLLGAVTTAATFYSFLVTDFAGLWELGLLTGTGILLLVVTVYLLLPAMLTLIQQKVRLDRPLYLRSFGADILCRASLSRPRRTIVIALIVTIILGVGMRRLRWDDDFRNMRSGDNRAIELRQEVMDAFDLRFSPMVLRFDAASETEALAKCRAILPELEELVDGENLVGVDTIAGVVPPEEVQRELIARLDEAGPVLEGLDARFEVALRGAGLNPVAFRQGIDHLVTALARRELLSLSDLEGTPLARVVERYVAEGDGEVSSAIYCYPPVGKWRRGASPALEELLAKYPDAVLAGPNVISAELRKIVWDDAIAAAILGIVIVFVLMWADLGGPLRALFALLPLFVGMVWMLGGMALIGLRLNFFNIFVLTMIVGIGVDYGIHLLHRWYESGGDPIAVSETAKAIAVAALTTVVGFGSLVLSHYPGLRSVGGAAILGALSTAVLSITLLPALLSKKETS</sequence>
<evidence type="ECO:0000256" key="4">
    <source>
        <dbReference type="ARBA" id="ARBA00022989"/>
    </source>
</evidence>
<proteinExistence type="predicted"/>
<feature type="transmembrane region" description="Helical" evidence="6">
    <location>
        <begin position="406"/>
        <end position="428"/>
    </location>
</feature>
<dbReference type="InterPro" id="IPR000731">
    <property type="entry name" value="SSD"/>
</dbReference>
<evidence type="ECO:0000259" key="7">
    <source>
        <dbReference type="PROSITE" id="PS50156"/>
    </source>
</evidence>
<organism evidence="8 9">
    <name type="scientific">Candidatus Sulfomarinibacter kjeldsenii</name>
    <dbReference type="NCBI Taxonomy" id="2885994"/>
    <lineage>
        <taxon>Bacteria</taxon>
        <taxon>Pseudomonadati</taxon>
        <taxon>Acidobacteriota</taxon>
        <taxon>Thermoanaerobaculia</taxon>
        <taxon>Thermoanaerobaculales</taxon>
        <taxon>Candidatus Sulfomarinibacteraceae</taxon>
        <taxon>Candidatus Sulfomarinibacter</taxon>
    </lineage>
</organism>
<feature type="transmembrane region" description="Helical" evidence="6">
    <location>
        <begin position="689"/>
        <end position="706"/>
    </location>
</feature>
<dbReference type="InterPro" id="IPR004869">
    <property type="entry name" value="MMPL_dom"/>
</dbReference>
<dbReference type="EMBL" id="JACXWA010000033">
    <property type="protein sequence ID" value="MBD3870133.1"/>
    <property type="molecule type" value="Genomic_DNA"/>
</dbReference>
<dbReference type="Proteomes" id="UP000598633">
    <property type="component" value="Unassembled WGS sequence"/>
</dbReference>
<evidence type="ECO:0000256" key="2">
    <source>
        <dbReference type="ARBA" id="ARBA00022475"/>
    </source>
</evidence>
<dbReference type="GO" id="GO:0005886">
    <property type="term" value="C:plasma membrane"/>
    <property type="evidence" value="ECO:0007669"/>
    <property type="project" value="UniProtKB-SubCell"/>
</dbReference>
<dbReference type="Pfam" id="PF03176">
    <property type="entry name" value="MMPL"/>
    <property type="match status" value="2"/>
</dbReference>
<dbReference type="AlphaFoldDB" id="A0A8J6Y3Q2"/>